<gene>
    <name evidence="10" type="primary">25501929</name>
    <name evidence="8" type="ordered locus">MTR_8g090320</name>
    <name evidence="9" type="ORF">MtrunA17_Chr8g0382431</name>
</gene>
<evidence type="ECO:0000313" key="10">
    <source>
        <dbReference type="EnsemblPlants" id="KEH20854"/>
    </source>
</evidence>
<evidence type="ECO:0000256" key="2">
    <source>
        <dbReference type="ARBA" id="ARBA00022692"/>
    </source>
</evidence>
<evidence type="ECO:0000259" key="7">
    <source>
        <dbReference type="Pfam" id="PF03168"/>
    </source>
</evidence>
<proteinExistence type="predicted"/>
<dbReference type="Gramene" id="rna49449">
    <property type="protein sequence ID" value="RHN42941.1"/>
    <property type="gene ID" value="gene49449"/>
</dbReference>
<evidence type="ECO:0000313" key="9">
    <source>
        <dbReference type="EMBL" id="RHN42941.1"/>
    </source>
</evidence>
<dbReference type="GO" id="GO:0016020">
    <property type="term" value="C:membrane"/>
    <property type="evidence" value="ECO:0007669"/>
    <property type="project" value="UniProtKB-SubCell"/>
</dbReference>
<dbReference type="STRING" id="3880.A0A072TTP6"/>
<dbReference type="InterPro" id="IPR004864">
    <property type="entry name" value="LEA_2"/>
</dbReference>
<organism evidence="8 11">
    <name type="scientific">Medicago truncatula</name>
    <name type="common">Barrel medic</name>
    <name type="synonym">Medicago tribuloides</name>
    <dbReference type="NCBI Taxonomy" id="3880"/>
    <lineage>
        <taxon>Eukaryota</taxon>
        <taxon>Viridiplantae</taxon>
        <taxon>Streptophyta</taxon>
        <taxon>Embryophyta</taxon>
        <taxon>Tracheophyta</taxon>
        <taxon>Spermatophyta</taxon>
        <taxon>Magnoliopsida</taxon>
        <taxon>eudicotyledons</taxon>
        <taxon>Gunneridae</taxon>
        <taxon>Pentapetalae</taxon>
        <taxon>rosids</taxon>
        <taxon>fabids</taxon>
        <taxon>Fabales</taxon>
        <taxon>Fabaceae</taxon>
        <taxon>Papilionoideae</taxon>
        <taxon>50 kb inversion clade</taxon>
        <taxon>NPAAA clade</taxon>
        <taxon>Hologalegina</taxon>
        <taxon>IRL clade</taxon>
        <taxon>Trifolieae</taxon>
        <taxon>Medicago</taxon>
    </lineage>
</organism>
<protein>
    <submittedName>
        <fullName evidence="8 9">Late embryogenesis abundant protein</fullName>
    </submittedName>
</protein>
<evidence type="ECO:0000256" key="3">
    <source>
        <dbReference type="ARBA" id="ARBA00022989"/>
    </source>
</evidence>
<dbReference type="Pfam" id="PF03168">
    <property type="entry name" value="LEA_2"/>
    <property type="match status" value="1"/>
</dbReference>
<evidence type="ECO:0000256" key="1">
    <source>
        <dbReference type="ARBA" id="ARBA00004167"/>
    </source>
</evidence>
<dbReference type="PANTHER" id="PTHR31234:SF68">
    <property type="entry name" value="EXPRESSED PROTEIN"/>
    <property type="match status" value="1"/>
</dbReference>
<accession>A0A072TTP6</accession>
<dbReference type="OrthoDB" id="996955at2759"/>
<keyword evidence="2 6" id="KW-0812">Transmembrane</keyword>
<keyword evidence="11" id="KW-1185">Reference proteome</keyword>
<reference evidence="12" key="4">
    <citation type="journal article" date="2018" name="Nat. Plants">
        <title>Whole-genome landscape of Medicago truncatula symbiotic genes.</title>
        <authorList>
            <person name="Pecrix Y."/>
            <person name="Staton S.E."/>
            <person name="Sallet E."/>
            <person name="Lelandais-Briere C."/>
            <person name="Moreau S."/>
            <person name="Carrere S."/>
            <person name="Blein T."/>
            <person name="Jardinaud M.F."/>
            <person name="Latrasse D."/>
            <person name="Zouine M."/>
            <person name="Zahm M."/>
            <person name="Kreplak J."/>
            <person name="Mayjonade B."/>
            <person name="Satge C."/>
            <person name="Perez M."/>
            <person name="Cauet S."/>
            <person name="Marande W."/>
            <person name="Chantry-Darmon C."/>
            <person name="Lopez-Roques C."/>
            <person name="Bouchez O."/>
            <person name="Berard A."/>
            <person name="Debelle F."/>
            <person name="Munos S."/>
            <person name="Bendahmane A."/>
            <person name="Berges H."/>
            <person name="Niebel A."/>
            <person name="Buitink J."/>
            <person name="Frugier F."/>
            <person name="Benhamed M."/>
            <person name="Crespi M."/>
            <person name="Gouzy J."/>
            <person name="Gamas P."/>
        </authorList>
    </citation>
    <scope>NUCLEOTIDE SEQUENCE [LARGE SCALE GENOMIC DNA]</scope>
    <source>
        <strain evidence="12">cv. Jemalong A17</strain>
    </source>
</reference>
<dbReference type="SUPFAM" id="SSF117070">
    <property type="entry name" value="LEA14-like"/>
    <property type="match status" value="1"/>
</dbReference>
<dbReference type="EnsemblPlants" id="KEH20854">
    <property type="protein sequence ID" value="KEH20854"/>
    <property type="gene ID" value="MTR_8g090320"/>
</dbReference>
<keyword evidence="4 6" id="KW-0472">Membrane</keyword>
<dbReference type="KEGG" id="mtr:25501929"/>
<evidence type="ECO:0000256" key="4">
    <source>
        <dbReference type="ARBA" id="ARBA00023136"/>
    </source>
</evidence>
<dbReference type="Proteomes" id="UP000002051">
    <property type="component" value="Chromosome 8"/>
</dbReference>
<dbReference type="Proteomes" id="UP000265566">
    <property type="component" value="Chromosome 8"/>
</dbReference>
<evidence type="ECO:0000313" key="8">
    <source>
        <dbReference type="EMBL" id="KEH20854.1"/>
    </source>
</evidence>
<dbReference type="AlphaFoldDB" id="A0A072TTP6"/>
<sequence>MEGQLQEAPQNNGTTTTNDNNQIVSPHSPLPPPPGRAHHDNMYIVQFPKDQVYRVPPSENAFIVESYRNTTNDKKKKKQRGCCCPRFLLTIVLILVTIVAVVGITLATLFFVFNPEGPTFTITRFEVKNVTRPPHYEIYLKAKNPNKRLGIVYVNSEASMLFDDTVVAKGKFTKLMEQSVDASTQFKVVVTRTSKALPKKMAKMPVNFELDMNLGVRMTASGLKTWVMTSHVVCKFKVNNLGKDSKILSQSWVNSFKQY</sequence>
<dbReference type="EMBL" id="PSQE01000008">
    <property type="protein sequence ID" value="RHN42941.1"/>
    <property type="molecule type" value="Genomic_DNA"/>
</dbReference>
<keyword evidence="3 6" id="KW-1133">Transmembrane helix</keyword>
<feature type="compositionally biased region" description="Low complexity" evidence="5">
    <location>
        <begin position="11"/>
        <end position="27"/>
    </location>
</feature>
<reference evidence="10" key="3">
    <citation type="submission" date="2015-04" db="UniProtKB">
        <authorList>
            <consortium name="EnsemblPlants"/>
        </authorList>
    </citation>
    <scope>IDENTIFICATION</scope>
    <source>
        <strain evidence="10">cv. Jemalong A17</strain>
    </source>
</reference>
<dbReference type="InterPro" id="IPR044839">
    <property type="entry name" value="NDR1-like"/>
</dbReference>
<dbReference type="PANTHER" id="PTHR31234">
    <property type="entry name" value="LATE EMBRYOGENESIS ABUNDANT (LEA) HYDROXYPROLINE-RICH GLYCOPROTEIN FAMILY"/>
    <property type="match status" value="1"/>
</dbReference>
<dbReference type="EMBL" id="CM001224">
    <property type="protein sequence ID" value="KEH20854.1"/>
    <property type="molecule type" value="Genomic_DNA"/>
</dbReference>
<reference evidence="8 11" key="2">
    <citation type="journal article" date="2014" name="BMC Genomics">
        <title>An improved genome release (version Mt4.0) for the model legume Medicago truncatula.</title>
        <authorList>
            <person name="Tang H."/>
            <person name="Krishnakumar V."/>
            <person name="Bidwell S."/>
            <person name="Rosen B."/>
            <person name="Chan A."/>
            <person name="Zhou S."/>
            <person name="Gentzbittel L."/>
            <person name="Childs K.L."/>
            <person name="Yandell M."/>
            <person name="Gundlach H."/>
            <person name="Mayer K.F."/>
            <person name="Schwartz D.C."/>
            <person name="Town C.D."/>
        </authorList>
    </citation>
    <scope>GENOME REANNOTATION</scope>
    <source>
        <strain evidence="8">A17</strain>
        <strain evidence="10 11">cv. Jemalong A17</strain>
    </source>
</reference>
<feature type="region of interest" description="Disordered" evidence="5">
    <location>
        <begin position="1"/>
        <end position="40"/>
    </location>
</feature>
<name>A0A072TTP6_MEDTR</name>
<dbReference type="HOGENOM" id="CLU_051752_0_0_1"/>
<evidence type="ECO:0000313" key="11">
    <source>
        <dbReference type="Proteomes" id="UP000002051"/>
    </source>
</evidence>
<reference evidence="8 11" key="1">
    <citation type="journal article" date="2011" name="Nature">
        <title>The Medicago genome provides insight into the evolution of rhizobial symbioses.</title>
        <authorList>
            <person name="Young N.D."/>
            <person name="Debelle F."/>
            <person name="Oldroyd G.E."/>
            <person name="Geurts R."/>
            <person name="Cannon S.B."/>
            <person name="Udvardi M.K."/>
            <person name="Benedito V.A."/>
            <person name="Mayer K.F."/>
            <person name="Gouzy J."/>
            <person name="Schoof H."/>
            <person name="Van de Peer Y."/>
            <person name="Proost S."/>
            <person name="Cook D.R."/>
            <person name="Meyers B.C."/>
            <person name="Spannagl M."/>
            <person name="Cheung F."/>
            <person name="De Mita S."/>
            <person name="Krishnakumar V."/>
            <person name="Gundlach H."/>
            <person name="Zhou S."/>
            <person name="Mudge J."/>
            <person name="Bharti A.K."/>
            <person name="Murray J.D."/>
            <person name="Naoumkina M.A."/>
            <person name="Rosen B."/>
            <person name="Silverstein K.A."/>
            <person name="Tang H."/>
            <person name="Rombauts S."/>
            <person name="Zhao P.X."/>
            <person name="Zhou P."/>
            <person name="Barbe V."/>
            <person name="Bardou P."/>
            <person name="Bechner M."/>
            <person name="Bellec A."/>
            <person name="Berger A."/>
            <person name="Berges H."/>
            <person name="Bidwell S."/>
            <person name="Bisseling T."/>
            <person name="Choisne N."/>
            <person name="Couloux A."/>
            <person name="Denny R."/>
            <person name="Deshpande S."/>
            <person name="Dai X."/>
            <person name="Doyle J.J."/>
            <person name="Dudez A.M."/>
            <person name="Farmer A.D."/>
            <person name="Fouteau S."/>
            <person name="Franken C."/>
            <person name="Gibelin C."/>
            <person name="Gish J."/>
            <person name="Goldstein S."/>
            <person name="Gonzalez A.J."/>
            <person name="Green P.J."/>
            <person name="Hallab A."/>
            <person name="Hartog M."/>
            <person name="Hua A."/>
            <person name="Humphray S.J."/>
            <person name="Jeong D.H."/>
            <person name="Jing Y."/>
            <person name="Jocker A."/>
            <person name="Kenton S.M."/>
            <person name="Kim D.J."/>
            <person name="Klee K."/>
            <person name="Lai H."/>
            <person name="Lang C."/>
            <person name="Lin S."/>
            <person name="Macmil S.L."/>
            <person name="Magdelenat G."/>
            <person name="Matthews L."/>
            <person name="McCorrison J."/>
            <person name="Monaghan E.L."/>
            <person name="Mun J.H."/>
            <person name="Najar F.Z."/>
            <person name="Nicholson C."/>
            <person name="Noirot C."/>
            <person name="O'Bleness M."/>
            <person name="Paule C.R."/>
            <person name="Poulain J."/>
            <person name="Prion F."/>
            <person name="Qin B."/>
            <person name="Qu C."/>
            <person name="Retzel E.F."/>
            <person name="Riddle C."/>
            <person name="Sallet E."/>
            <person name="Samain S."/>
            <person name="Samson N."/>
            <person name="Sanders I."/>
            <person name="Saurat O."/>
            <person name="Scarpelli C."/>
            <person name="Schiex T."/>
            <person name="Segurens B."/>
            <person name="Severin A.J."/>
            <person name="Sherrier D.J."/>
            <person name="Shi R."/>
            <person name="Sims S."/>
            <person name="Singer S.R."/>
            <person name="Sinharoy S."/>
            <person name="Sterck L."/>
            <person name="Viollet A."/>
            <person name="Wang B.B."/>
            <person name="Wang K."/>
            <person name="Wang M."/>
            <person name="Wang X."/>
            <person name="Warfsmann J."/>
            <person name="Weissenbach J."/>
            <person name="White D.D."/>
            <person name="White J.D."/>
            <person name="Wiley G.B."/>
            <person name="Wincker P."/>
            <person name="Xing Y."/>
            <person name="Yang L."/>
            <person name="Yao Z."/>
            <person name="Ying F."/>
            <person name="Zhai J."/>
            <person name="Zhou L."/>
            <person name="Zuber A."/>
            <person name="Denarie J."/>
            <person name="Dixon R.A."/>
            <person name="May G.D."/>
            <person name="Schwartz D.C."/>
            <person name="Rogers J."/>
            <person name="Quetier F."/>
            <person name="Town C.D."/>
            <person name="Roe B.A."/>
        </authorList>
    </citation>
    <scope>NUCLEOTIDE SEQUENCE [LARGE SCALE GENOMIC DNA]</scope>
    <source>
        <strain evidence="8">A17</strain>
        <strain evidence="10 11">cv. Jemalong A17</strain>
    </source>
</reference>
<dbReference type="GO" id="GO:0098542">
    <property type="term" value="P:defense response to other organism"/>
    <property type="evidence" value="ECO:0007669"/>
    <property type="project" value="InterPro"/>
</dbReference>
<reference evidence="9" key="5">
    <citation type="journal article" date="2018" name="Nat. Plants">
        <title>Whole-genome landscape of Medicago truncatula symbiotic genes.</title>
        <authorList>
            <person name="Pecrix Y."/>
            <person name="Gamas P."/>
            <person name="Carrere S."/>
        </authorList>
    </citation>
    <scope>NUCLEOTIDE SEQUENCE</scope>
    <source>
        <tissue evidence="9">Leaves</tissue>
    </source>
</reference>
<feature type="transmembrane region" description="Helical" evidence="6">
    <location>
        <begin position="87"/>
        <end position="113"/>
    </location>
</feature>
<evidence type="ECO:0000313" key="12">
    <source>
        <dbReference type="Proteomes" id="UP000265566"/>
    </source>
</evidence>
<evidence type="ECO:0000256" key="6">
    <source>
        <dbReference type="SAM" id="Phobius"/>
    </source>
</evidence>
<comment type="subcellular location">
    <subcellularLocation>
        <location evidence="1">Membrane</location>
        <topology evidence="1">Single-pass membrane protein</topology>
    </subcellularLocation>
</comment>
<feature type="domain" description="Late embryogenesis abundant protein LEA-2 subgroup" evidence="7">
    <location>
        <begin position="140"/>
        <end position="227"/>
    </location>
</feature>
<evidence type="ECO:0000256" key="5">
    <source>
        <dbReference type="SAM" id="MobiDB-lite"/>
    </source>
</evidence>